<reference evidence="1 2" key="1">
    <citation type="submission" date="2018-06" db="EMBL/GenBank/DDBJ databases">
        <title>Chryseolinea flavus sp. nov., a member of the phylum Bacteroidetes isolated from soil.</title>
        <authorList>
            <person name="Li Y."/>
            <person name="Wang J."/>
        </authorList>
    </citation>
    <scope>NUCLEOTIDE SEQUENCE [LARGE SCALE GENOMIC DNA]</scope>
    <source>
        <strain evidence="1 2">SDU1-6</strain>
    </source>
</reference>
<name>A0A364XUK3_9BACT</name>
<organism evidence="1 2">
    <name type="scientific">Pseudochryseolinea flava</name>
    <dbReference type="NCBI Taxonomy" id="2059302"/>
    <lineage>
        <taxon>Bacteria</taxon>
        <taxon>Pseudomonadati</taxon>
        <taxon>Bacteroidota</taxon>
        <taxon>Cytophagia</taxon>
        <taxon>Cytophagales</taxon>
        <taxon>Fulvivirgaceae</taxon>
        <taxon>Pseudochryseolinea</taxon>
    </lineage>
</organism>
<comment type="caution">
    <text evidence="1">The sequence shown here is derived from an EMBL/GenBank/DDBJ whole genome shotgun (WGS) entry which is preliminary data.</text>
</comment>
<dbReference type="AlphaFoldDB" id="A0A364XUK3"/>
<protein>
    <submittedName>
        <fullName evidence="1">Uncharacterized protein</fullName>
    </submittedName>
</protein>
<dbReference type="EMBL" id="QMFY01000026">
    <property type="protein sequence ID" value="RAV97851.1"/>
    <property type="molecule type" value="Genomic_DNA"/>
</dbReference>
<accession>A0A364XUK3</accession>
<evidence type="ECO:0000313" key="2">
    <source>
        <dbReference type="Proteomes" id="UP000251889"/>
    </source>
</evidence>
<gene>
    <name evidence="1" type="ORF">DQQ10_26670</name>
</gene>
<dbReference type="Proteomes" id="UP000251889">
    <property type="component" value="Unassembled WGS sequence"/>
</dbReference>
<evidence type="ECO:0000313" key="1">
    <source>
        <dbReference type="EMBL" id="RAV97851.1"/>
    </source>
</evidence>
<sequence length="117" mass="13257">MKMFRTIFCRKIMTVITGLLVMNMSLFLAEVEALKLLNDGQMKVNIYKLLAGAANEEEKDFSKSVEEESVAKETVLFTPALHDFSSTKESKKMTLHCWTTFDTKAAYRETLSPPPKA</sequence>
<proteinExistence type="predicted"/>
<keyword evidence="2" id="KW-1185">Reference proteome</keyword>